<evidence type="ECO:0000259" key="2">
    <source>
        <dbReference type="PROSITE" id="PS50125"/>
    </source>
</evidence>
<dbReference type="PANTHER" id="PTHR43081">
    <property type="entry name" value="ADENYLATE CYCLASE, TERMINAL-DIFFERENTIATION SPECIFIC-RELATED"/>
    <property type="match status" value="1"/>
</dbReference>
<dbReference type="Pfam" id="PF00211">
    <property type="entry name" value="Guanylate_cyc"/>
    <property type="match status" value="1"/>
</dbReference>
<feature type="transmembrane region" description="Helical" evidence="1">
    <location>
        <begin position="408"/>
        <end position="430"/>
    </location>
</feature>
<dbReference type="SMART" id="SM00044">
    <property type="entry name" value="CYCc"/>
    <property type="match status" value="1"/>
</dbReference>
<dbReference type="CDD" id="cd07302">
    <property type="entry name" value="CHD"/>
    <property type="match status" value="1"/>
</dbReference>
<dbReference type="InterPro" id="IPR050697">
    <property type="entry name" value="Adenylyl/Guanylyl_Cyclase_3/4"/>
</dbReference>
<accession>A0ABT5IM83</accession>
<proteinExistence type="predicted"/>
<dbReference type="InterPro" id="IPR001054">
    <property type="entry name" value="A/G_cyclase"/>
</dbReference>
<keyword evidence="4" id="KW-1185">Reference proteome</keyword>
<dbReference type="SMART" id="SM01080">
    <property type="entry name" value="CHASE2"/>
    <property type="match status" value="1"/>
</dbReference>
<comment type="caution">
    <text evidence="3">The sequence shown here is derived from an EMBL/GenBank/DDBJ whole genome shotgun (WGS) entry which is preliminary data.</text>
</comment>
<dbReference type="InterPro" id="IPR029787">
    <property type="entry name" value="Nucleotide_cyclase"/>
</dbReference>
<reference evidence="3 4" key="1">
    <citation type="submission" date="2023-01" db="EMBL/GenBank/DDBJ databases">
        <title>Novel species of the genus Vogesella isolated from rivers.</title>
        <authorList>
            <person name="Lu H."/>
        </authorList>
    </citation>
    <scope>NUCLEOTIDE SEQUENCE [LARGE SCALE GENOMIC DNA]</scope>
    <source>
        <strain evidence="3 4">LYT5W</strain>
    </source>
</reference>
<feature type="transmembrane region" description="Helical" evidence="1">
    <location>
        <begin position="356"/>
        <end position="375"/>
    </location>
</feature>
<dbReference type="Pfam" id="PF05226">
    <property type="entry name" value="CHASE2"/>
    <property type="match status" value="1"/>
</dbReference>
<keyword evidence="1" id="KW-0472">Membrane</keyword>
<feature type="domain" description="Guanylate cyclase" evidence="2">
    <location>
        <begin position="474"/>
        <end position="606"/>
    </location>
</feature>
<dbReference type="Proteomes" id="UP001222030">
    <property type="component" value="Unassembled WGS sequence"/>
</dbReference>
<dbReference type="PANTHER" id="PTHR43081:SF1">
    <property type="entry name" value="ADENYLATE CYCLASE, TERMINAL-DIFFERENTIATION SPECIFIC"/>
    <property type="match status" value="1"/>
</dbReference>
<evidence type="ECO:0000256" key="1">
    <source>
        <dbReference type="SAM" id="Phobius"/>
    </source>
</evidence>
<feature type="transmembrane region" description="Helical" evidence="1">
    <location>
        <begin position="12"/>
        <end position="31"/>
    </location>
</feature>
<dbReference type="InterPro" id="IPR007890">
    <property type="entry name" value="CHASE2"/>
</dbReference>
<dbReference type="SUPFAM" id="SSF55073">
    <property type="entry name" value="Nucleotide cyclase"/>
    <property type="match status" value="1"/>
</dbReference>
<gene>
    <name evidence="3" type="ORF">PQU96_05720</name>
</gene>
<organism evidence="3 4">
    <name type="scientific">Vogesella margarita</name>
    <dbReference type="NCBI Taxonomy" id="2984199"/>
    <lineage>
        <taxon>Bacteria</taxon>
        <taxon>Pseudomonadati</taxon>
        <taxon>Pseudomonadota</taxon>
        <taxon>Betaproteobacteria</taxon>
        <taxon>Neisseriales</taxon>
        <taxon>Chromobacteriaceae</taxon>
        <taxon>Vogesella</taxon>
    </lineage>
</organism>
<dbReference type="Gene3D" id="3.30.70.1230">
    <property type="entry name" value="Nucleotide cyclase"/>
    <property type="match status" value="1"/>
</dbReference>
<name>A0ABT5IM83_9NEIS</name>
<dbReference type="PROSITE" id="PS50125">
    <property type="entry name" value="GUANYLATE_CYCLASE_2"/>
    <property type="match status" value="1"/>
</dbReference>
<keyword evidence="1" id="KW-0812">Transmembrane</keyword>
<keyword evidence="1" id="KW-1133">Transmembrane helix</keyword>
<sequence>MRWRVPRGEYWRWFVQGLISALLVLHVTGWLPISALTRLDGWWYDVRLTLAHPVSVDDRVVVVDIDERSLAQLGQWPWPRATVAALLNTLGQHYRVGVIGLDVVFAEPGDNPLVERLAALARRQPLPELAGLLRDARQDAQLAQALRQNPVVMGYYFDTSGQGALRTGALPEPVFDVAVAPDVQALAASGFGANLVALQQAAAAAGHFNSWADADGVNRRIPLLVGYQGNYYDTLALAMLRRLSGAEPVLPVFAESGQLQALSVGKMVFPLGRHATIPVPYVGPARSFPYYSAADVLAKRIDPARLQGRLVLVGTTAPGLMDLRVTPFGQVYPGVEIHANLLNAALQGALYAEPDVSGWLLLAVLLLGVLLPWLFNRCSPMMAGGLTLCLLAVLVLSNWWWWQQHLAVPVTVPVLQVVMLYLVHAIWGFVSEARRRRELSSVFGSYIPSVLVDRMADAPEQFLAQMQGERREMTVLFSDVRNFTRISEGMAPEALAAMMNAYLSAQTRHVQQTQGTIDKYIGDAIMAFWGAPLADPDHAQHAVHSAMTMVETLTGLNAEFSRRGWPQLSIGIGLNSGPMTVGNMGSDFRRAYTVLGDEVNQAARLEGLTKQYGVPILCGERTRLACADVCWREVDRVRVKGKSRDVTIWQPLPAGTPAVAQLEQWGRALAMYRRGEFMAADQELARLVAEAPEDGLYQAFRQRVAGLIAKPPMQWDGIFEQTEK</sequence>
<dbReference type="RefSeq" id="WP_272771282.1">
    <property type="nucleotide sequence ID" value="NZ_JAQQLE010000003.1"/>
</dbReference>
<feature type="transmembrane region" description="Helical" evidence="1">
    <location>
        <begin position="382"/>
        <end position="402"/>
    </location>
</feature>
<evidence type="ECO:0000313" key="4">
    <source>
        <dbReference type="Proteomes" id="UP001222030"/>
    </source>
</evidence>
<dbReference type="EMBL" id="JAQQLE010000003">
    <property type="protein sequence ID" value="MDC7713638.1"/>
    <property type="molecule type" value="Genomic_DNA"/>
</dbReference>
<protein>
    <submittedName>
        <fullName evidence="3">Adenylate/guanylate cyclase domain-containing protein</fullName>
    </submittedName>
</protein>
<evidence type="ECO:0000313" key="3">
    <source>
        <dbReference type="EMBL" id="MDC7713638.1"/>
    </source>
</evidence>